<organism evidence="2 3">
    <name type="scientific">Providencia heimbachae ATCC 35613</name>
    <dbReference type="NCBI Taxonomy" id="1354272"/>
    <lineage>
        <taxon>Bacteria</taxon>
        <taxon>Pseudomonadati</taxon>
        <taxon>Pseudomonadota</taxon>
        <taxon>Gammaproteobacteria</taxon>
        <taxon>Enterobacterales</taxon>
        <taxon>Morganellaceae</taxon>
        <taxon>Providencia</taxon>
    </lineage>
</organism>
<reference evidence="2 3" key="1">
    <citation type="submission" date="2016-04" db="EMBL/GenBank/DDBJ databases">
        <title>ATOL: Assembling a taxonomically balanced genome-scale reconstruction of the evolutionary history of the Enterobacteriaceae.</title>
        <authorList>
            <person name="Plunkett G.III."/>
            <person name="Neeno-Eckwall E.C."/>
            <person name="Glasner J.D."/>
            <person name="Perna N.T."/>
        </authorList>
    </citation>
    <scope>NUCLEOTIDE SEQUENCE [LARGE SCALE GENOMIC DNA]</scope>
    <source>
        <strain evidence="2 3">ATCC 35613</strain>
    </source>
</reference>
<dbReference type="EMBL" id="LXEW01000048">
    <property type="protein sequence ID" value="OAT48214.1"/>
    <property type="molecule type" value="Genomic_DNA"/>
</dbReference>
<comment type="caution">
    <text evidence="2">The sequence shown here is derived from an EMBL/GenBank/DDBJ whole genome shotgun (WGS) entry which is preliminary data.</text>
</comment>
<dbReference type="Gene3D" id="1.20.1170.10">
    <property type="match status" value="1"/>
</dbReference>
<keyword evidence="1" id="KW-1133">Transmembrane helix</keyword>
<dbReference type="OrthoDB" id="6844944at2"/>
<keyword evidence="3" id="KW-1185">Reference proteome</keyword>
<dbReference type="PATRIC" id="fig|1354272.4.peg.3731"/>
<dbReference type="CDD" id="cd22657">
    <property type="entry name" value="ClyA_XaxA-like"/>
    <property type="match status" value="1"/>
</dbReference>
<dbReference type="AlphaFoldDB" id="A0A1B7JKN3"/>
<accession>A0A1B7JKN3</accession>
<evidence type="ECO:0008006" key="4">
    <source>
        <dbReference type="Google" id="ProtNLM"/>
    </source>
</evidence>
<feature type="transmembrane region" description="Helical" evidence="1">
    <location>
        <begin position="255"/>
        <end position="279"/>
    </location>
</feature>
<dbReference type="RefSeq" id="WP_068444879.1">
    <property type="nucleotide sequence ID" value="NZ_LXEW01000048.1"/>
</dbReference>
<evidence type="ECO:0000313" key="2">
    <source>
        <dbReference type="EMBL" id="OAT48214.1"/>
    </source>
</evidence>
<keyword evidence="1" id="KW-0472">Membrane</keyword>
<dbReference type="NCBIfam" id="NF033928">
    <property type="entry name" value="alph_xenorhab_A"/>
    <property type="match status" value="1"/>
</dbReference>
<sequence length="402" mass="46178">MNNQVNYDRIIEKEDIGDATLALLTNQDSLSARATGIFTLEDLININKHVQFALSLPMKESDILKWFGITKSTELPVSPLELTNTILNIRDHANSWDYVEQQVKQQSINLSLTSRNIIQTGNQIIEYINHMPIMQKTSDSLADLSSQELEDITYQSDDQQIATELTCILQLIKSDIKNQSIKTTNIKSVISDFRVHIVGGYLSDFNHIESLLFNVKGIYQQLDSINNEDSETYLKTQIEYKKQEIHQLEQEYSHFIKLCFTGLAGGVIGLIVTSSIFGAKAEKIRKLKNIALQEIENINEKINQDKLIKKTVFDIQLNLHKIEGFFKDARLAVDHLDYMWLVILTEINQSIDTFKRINDAEKLIRFITQFKRIVTSWRSIQDYSAHLISLFDELNSNDSLSQ</sequence>
<gene>
    <name evidence="2" type="ORF">M998_3649</name>
</gene>
<proteinExistence type="predicted"/>
<name>A0A1B7JKN3_9GAMM</name>
<keyword evidence="1" id="KW-0812">Transmembrane</keyword>
<evidence type="ECO:0000313" key="3">
    <source>
        <dbReference type="Proteomes" id="UP000078224"/>
    </source>
</evidence>
<protein>
    <recommendedName>
        <fullName evidence="4">Toxin XaxA</fullName>
    </recommendedName>
</protein>
<dbReference type="SUPFAM" id="SSF58100">
    <property type="entry name" value="Bacterial hemolysins"/>
    <property type="match status" value="1"/>
</dbReference>
<evidence type="ECO:0000256" key="1">
    <source>
        <dbReference type="SAM" id="Phobius"/>
    </source>
</evidence>
<dbReference type="Proteomes" id="UP000078224">
    <property type="component" value="Unassembled WGS sequence"/>
</dbReference>